<dbReference type="Proteomes" id="UP001277761">
    <property type="component" value="Unassembled WGS sequence"/>
</dbReference>
<dbReference type="PANTHER" id="PTHR12126:SF11">
    <property type="entry name" value="NADH DEHYDROGENASE [UBIQUINONE] 1 ALPHA SUBCOMPLEX SUBUNIT 9, MITOCHONDRIAL"/>
    <property type="match status" value="1"/>
</dbReference>
<reference evidence="2 3" key="1">
    <citation type="submission" date="2023-11" db="EMBL/GenBank/DDBJ databases">
        <authorList>
            <person name="Xu M."/>
            <person name="Jiang T."/>
        </authorList>
    </citation>
    <scope>NUCLEOTIDE SEQUENCE [LARGE SCALE GENOMIC DNA]</scope>
    <source>
        <strain evidence="2 3">SD</strain>
    </source>
</reference>
<dbReference type="Gene3D" id="3.40.50.720">
    <property type="entry name" value="NAD(P)-binding Rossmann-like Domain"/>
    <property type="match status" value="1"/>
</dbReference>
<evidence type="ECO:0000313" key="2">
    <source>
        <dbReference type="EMBL" id="MDX8151370.1"/>
    </source>
</evidence>
<dbReference type="SUPFAM" id="SSF51735">
    <property type="entry name" value="NAD(P)-binding Rossmann-fold domains"/>
    <property type="match status" value="1"/>
</dbReference>
<dbReference type="InterPro" id="IPR016040">
    <property type="entry name" value="NAD(P)-bd_dom"/>
</dbReference>
<dbReference type="InterPro" id="IPR036291">
    <property type="entry name" value="NAD(P)-bd_dom_sf"/>
</dbReference>
<name>A0ABU4VKT0_9ACTN</name>
<accession>A0ABU4VKT0</accession>
<evidence type="ECO:0000259" key="1">
    <source>
        <dbReference type="Pfam" id="PF13460"/>
    </source>
</evidence>
<keyword evidence="3" id="KW-1185">Reference proteome</keyword>
<dbReference type="EMBL" id="JAXAVX010000002">
    <property type="protein sequence ID" value="MDX8151370.1"/>
    <property type="molecule type" value="Genomic_DNA"/>
</dbReference>
<dbReference type="InterPro" id="IPR051207">
    <property type="entry name" value="ComplexI_NDUFA9_subunit"/>
</dbReference>
<dbReference type="Pfam" id="PF13460">
    <property type="entry name" value="NAD_binding_10"/>
    <property type="match status" value="1"/>
</dbReference>
<dbReference type="PANTHER" id="PTHR12126">
    <property type="entry name" value="NADH-UBIQUINONE OXIDOREDUCTASE 39 KDA SUBUNIT-RELATED"/>
    <property type="match status" value="1"/>
</dbReference>
<evidence type="ECO:0000313" key="3">
    <source>
        <dbReference type="Proteomes" id="UP001277761"/>
    </source>
</evidence>
<proteinExistence type="predicted"/>
<comment type="caution">
    <text evidence="2">The sequence shown here is derived from an EMBL/GenBank/DDBJ whole genome shotgun (WGS) entry which is preliminary data.</text>
</comment>
<sequence>MKAGAGGLSGWSRRFDAVRSGYMAETVATSETTTDGNADATARPGPTVLLTGATGAIGGRLLPALLDDGDVGPIRALVRDPDRADLPESVRTHRGDLFAGEGLDAALEGVDVAYYLVHAMGRGNDGDFAELDRRGARAFGEAAERAGVRRVIYLGGLGGAGEERSHHLRSRREVAEILSAHAPEPVHARAAMVIASDSQSFVILRNLVRRLPVMVMPRWVTTRSQPIAQRDVTAALRALATRDEVPAEVQLGGADALTYREMLDTTATLLERRGVPKLPVPISAIGLSSLWVSMFGGVEHDLVRPLIEGLQVEMVVTEPPPPGINDAPLGFADAVREALDGA</sequence>
<feature type="domain" description="NAD(P)-binding" evidence="1">
    <location>
        <begin position="52"/>
        <end position="205"/>
    </location>
</feature>
<protein>
    <submittedName>
        <fullName evidence="2">NAD(P)H-binding protein</fullName>
    </submittedName>
</protein>
<organism evidence="2 3">
    <name type="scientific">Patulibacter brassicae</name>
    <dbReference type="NCBI Taxonomy" id="1705717"/>
    <lineage>
        <taxon>Bacteria</taxon>
        <taxon>Bacillati</taxon>
        <taxon>Actinomycetota</taxon>
        <taxon>Thermoleophilia</taxon>
        <taxon>Solirubrobacterales</taxon>
        <taxon>Patulibacteraceae</taxon>
        <taxon>Patulibacter</taxon>
    </lineage>
</organism>
<gene>
    <name evidence="2" type="ORF">SK069_07195</name>
</gene>